<reference evidence="1 3" key="1">
    <citation type="journal article" date="2019" name="Sci. Rep.">
        <title>Orb-weaving spider Araneus ventricosus genome elucidates the spidroin gene catalogue.</title>
        <authorList>
            <person name="Kono N."/>
            <person name="Nakamura H."/>
            <person name="Ohtoshi R."/>
            <person name="Moran D.A.P."/>
            <person name="Shinohara A."/>
            <person name="Yoshida Y."/>
            <person name="Fujiwara M."/>
            <person name="Mori M."/>
            <person name="Tomita M."/>
            <person name="Arakawa K."/>
        </authorList>
    </citation>
    <scope>NUCLEOTIDE SEQUENCE [LARGE SCALE GENOMIC DNA]</scope>
</reference>
<dbReference type="EMBL" id="BGPR01016091">
    <property type="protein sequence ID" value="GBN71804.1"/>
    <property type="molecule type" value="Genomic_DNA"/>
</dbReference>
<comment type="caution">
    <text evidence="1">The sequence shown here is derived from an EMBL/GenBank/DDBJ whole genome shotgun (WGS) entry which is preliminary data.</text>
</comment>
<evidence type="ECO:0000313" key="2">
    <source>
        <dbReference type="EMBL" id="GBN71804.1"/>
    </source>
</evidence>
<proteinExistence type="predicted"/>
<gene>
    <name evidence="1" type="ORF">AVEN_152829_1</name>
    <name evidence="2" type="ORF">AVEN_269824_1</name>
</gene>
<accession>A0A4Y2R417</accession>
<organism evidence="1 3">
    <name type="scientific">Araneus ventricosus</name>
    <name type="common">Orbweaver spider</name>
    <name type="synonym">Epeira ventricosa</name>
    <dbReference type="NCBI Taxonomy" id="182803"/>
    <lineage>
        <taxon>Eukaryota</taxon>
        <taxon>Metazoa</taxon>
        <taxon>Ecdysozoa</taxon>
        <taxon>Arthropoda</taxon>
        <taxon>Chelicerata</taxon>
        <taxon>Arachnida</taxon>
        <taxon>Araneae</taxon>
        <taxon>Araneomorphae</taxon>
        <taxon>Entelegynae</taxon>
        <taxon>Araneoidea</taxon>
        <taxon>Araneidae</taxon>
        <taxon>Araneus</taxon>
    </lineage>
</organism>
<dbReference type="EMBL" id="BGPR01015736">
    <property type="protein sequence ID" value="GBN70414.1"/>
    <property type="molecule type" value="Genomic_DNA"/>
</dbReference>
<keyword evidence="3" id="KW-1185">Reference proteome</keyword>
<evidence type="ECO:0000313" key="1">
    <source>
        <dbReference type="EMBL" id="GBN70414.1"/>
    </source>
</evidence>
<dbReference type="AlphaFoldDB" id="A0A4Y2R417"/>
<evidence type="ECO:0000313" key="3">
    <source>
        <dbReference type="Proteomes" id="UP000499080"/>
    </source>
</evidence>
<dbReference type="Proteomes" id="UP000499080">
    <property type="component" value="Unassembled WGS sequence"/>
</dbReference>
<evidence type="ECO:0008006" key="4">
    <source>
        <dbReference type="Google" id="ProtNLM"/>
    </source>
</evidence>
<protein>
    <recommendedName>
        <fullName evidence="4">DDE-1 domain-containing protein</fullName>
    </recommendedName>
</protein>
<dbReference type="OrthoDB" id="6157693at2759"/>
<name>A0A4Y2R417_ARAVE</name>
<sequence length="108" mass="12476">MEPTKRIRILLTVEQKFQIVSRIEAGDDYEAEAVCSIVQFWTALTLKDYEYIINEAWESVPEHTLKLSYRKLAPYLENVGQSNDSGSVTVTELNGLLKNSRLWKLRRG</sequence>